<dbReference type="InterPro" id="IPR006225">
    <property type="entry name" value="PsdUridine_synth_RluC/D"/>
</dbReference>
<evidence type="ECO:0000256" key="6">
    <source>
        <dbReference type="RuleBase" id="RU362028"/>
    </source>
</evidence>
<reference evidence="8 9" key="2">
    <citation type="journal article" date="2014" name="FEMS Microbiol. Lett.">
        <title>Draft genomic DNA sequence of the facultatively methylotrophic bacterium Acidomonas methanolica type strain MB58.</title>
        <authorList>
            <person name="Higashiura N."/>
            <person name="Hadano H."/>
            <person name="Hirakawa H."/>
            <person name="Matsutani M."/>
            <person name="Takabe S."/>
            <person name="Matsushita K."/>
            <person name="Azuma Y."/>
        </authorList>
    </citation>
    <scope>NUCLEOTIDE SEQUENCE [LARGE SCALE GENOMIC DNA]</scope>
    <source>
        <strain evidence="8 9">MB58</strain>
    </source>
</reference>
<dbReference type="InterPro" id="IPR002942">
    <property type="entry name" value="S4_RNA-bd"/>
</dbReference>
<evidence type="ECO:0000313" key="8">
    <source>
        <dbReference type="EMBL" id="GAJ29170.1"/>
    </source>
</evidence>
<dbReference type="Gene3D" id="3.30.2350.10">
    <property type="entry name" value="Pseudouridine synthase"/>
    <property type="match status" value="1"/>
</dbReference>
<dbReference type="PANTHER" id="PTHR21600:SF44">
    <property type="entry name" value="RIBOSOMAL LARGE SUBUNIT PSEUDOURIDINE SYNTHASE D"/>
    <property type="match status" value="1"/>
</dbReference>
<evidence type="ECO:0000256" key="1">
    <source>
        <dbReference type="ARBA" id="ARBA00010876"/>
    </source>
</evidence>
<dbReference type="Proteomes" id="UP000019760">
    <property type="component" value="Unassembled WGS sequence"/>
</dbReference>
<dbReference type="NCBIfam" id="TIGR00005">
    <property type="entry name" value="rluA_subfam"/>
    <property type="match status" value="1"/>
</dbReference>
<dbReference type="EMBL" id="BAND01000050">
    <property type="protein sequence ID" value="GAJ29170.1"/>
    <property type="molecule type" value="Genomic_DNA"/>
</dbReference>
<protein>
    <recommendedName>
        <fullName evidence="6">Pseudouridine synthase</fullName>
        <ecNumber evidence="6">5.4.99.-</ecNumber>
    </recommendedName>
</protein>
<name>A0A023D628_ACIMT</name>
<accession>A0A023D628</accession>
<gene>
    <name evidence="8" type="ORF">Amme_050_013</name>
</gene>
<dbReference type="Pfam" id="PF00849">
    <property type="entry name" value="PseudoU_synth_2"/>
    <property type="match status" value="1"/>
</dbReference>
<keyword evidence="9" id="KW-1185">Reference proteome</keyword>
<dbReference type="InterPro" id="IPR006224">
    <property type="entry name" value="PsdUridine_synth_RluA-like_CS"/>
</dbReference>
<dbReference type="GO" id="GO:0003723">
    <property type="term" value="F:RNA binding"/>
    <property type="evidence" value="ECO:0007669"/>
    <property type="project" value="UniProtKB-KW"/>
</dbReference>
<dbReference type="PROSITE" id="PS50889">
    <property type="entry name" value="S4"/>
    <property type="match status" value="1"/>
</dbReference>
<comment type="function">
    <text evidence="6">Responsible for synthesis of pseudouridine from uracil.</text>
</comment>
<dbReference type="OrthoDB" id="9807829at2"/>
<comment type="similarity">
    <text evidence="1 6">Belongs to the pseudouridine synthase RluA family.</text>
</comment>
<dbReference type="InterPro" id="IPR050188">
    <property type="entry name" value="RluA_PseudoU_synthase"/>
</dbReference>
<dbReference type="PANTHER" id="PTHR21600">
    <property type="entry name" value="MITOCHONDRIAL RNA PSEUDOURIDINE SYNTHASE"/>
    <property type="match status" value="1"/>
</dbReference>
<dbReference type="InterPro" id="IPR020103">
    <property type="entry name" value="PsdUridine_synth_cat_dom_sf"/>
</dbReference>
<comment type="caution">
    <text evidence="8">The sequence shown here is derived from an EMBL/GenBank/DDBJ whole genome shotgun (WGS) entry which is preliminary data.</text>
</comment>
<evidence type="ECO:0000313" key="9">
    <source>
        <dbReference type="Proteomes" id="UP000019760"/>
    </source>
</evidence>
<dbReference type="InterPro" id="IPR036986">
    <property type="entry name" value="S4_RNA-bd_sf"/>
</dbReference>
<keyword evidence="5" id="KW-0694">RNA-binding</keyword>
<dbReference type="SUPFAM" id="SSF55174">
    <property type="entry name" value="Alpha-L RNA-binding motif"/>
    <property type="match status" value="1"/>
</dbReference>
<sequence>MSVQTHIVSEDEADLRLDRWFRRHFPDLTQGALQKLCRTGQVRVDGGRVAGASRLAPGQTIRVPPLPQPSVPAASEAPAPLDPLLAKEIERMVIYRDEKIIVLDKPSGLPTQGGPGITKHVDMMLDGLRDGRADRPRLVHRIDRDTSGLLLVARTPGVAAKLAAAFRGRDVKKTYWAVVVGRPMPGEGVIDQPLARLGAGNGALVIAASRDDEDAASARTEYVTVDAAGRKMAWLALSPLTGRTHQLRVHCETIGTPILGDPRYGGKAAHPEGFADRLHLHARALDLPHPDGGRLIVAAGLPPHMRETFRDLGFSPGETPAPQRIHGPKPAAAAVKAVRRTVGGGRTGR</sequence>
<dbReference type="RefSeq" id="WP_081797582.1">
    <property type="nucleotide sequence ID" value="NZ_BAND01000050.1"/>
</dbReference>
<dbReference type="CDD" id="cd00165">
    <property type="entry name" value="S4"/>
    <property type="match status" value="1"/>
</dbReference>
<feature type="domain" description="RNA-binding S4" evidence="7">
    <location>
        <begin position="15"/>
        <end position="72"/>
    </location>
</feature>
<feature type="active site" evidence="4">
    <location>
        <position position="143"/>
    </location>
</feature>
<reference evidence="9" key="1">
    <citation type="journal article" date="2014" name="FEMS Microbiol. Lett.">
        <title>Draft Genomic DNA Sequence of the Facultatively Methylotrophic Bacterium Acidomonas methanolica type strain MB58.</title>
        <authorList>
            <person name="Higashiura N."/>
            <person name="Hadano H."/>
            <person name="Hirakawa H."/>
            <person name="Matsutani M."/>
            <person name="Takabe S."/>
            <person name="Matsushita K."/>
            <person name="Azuma Y."/>
        </authorList>
    </citation>
    <scope>NUCLEOTIDE SEQUENCE [LARGE SCALE GENOMIC DNA]</scope>
    <source>
        <strain evidence="9">MB58</strain>
    </source>
</reference>
<dbReference type="GO" id="GO:0160140">
    <property type="term" value="F:23S rRNA pseudouridine(1911/1915/1917) synthase activity"/>
    <property type="evidence" value="ECO:0007669"/>
    <property type="project" value="UniProtKB-EC"/>
</dbReference>
<dbReference type="Gene3D" id="3.10.290.10">
    <property type="entry name" value="RNA-binding S4 domain"/>
    <property type="match status" value="1"/>
</dbReference>
<evidence type="ECO:0000256" key="5">
    <source>
        <dbReference type="PROSITE-ProRule" id="PRU00182"/>
    </source>
</evidence>
<dbReference type="EC" id="5.4.99.-" evidence="6"/>
<evidence type="ECO:0000256" key="3">
    <source>
        <dbReference type="ARBA" id="ARBA00036882"/>
    </source>
</evidence>
<dbReference type="SMART" id="SM00363">
    <property type="entry name" value="S4"/>
    <property type="match status" value="1"/>
</dbReference>
<dbReference type="SUPFAM" id="SSF55120">
    <property type="entry name" value="Pseudouridine synthase"/>
    <property type="match status" value="1"/>
</dbReference>
<comment type="catalytic activity">
    <reaction evidence="6">
        <text>a uridine in RNA = a pseudouridine in RNA</text>
        <dbReference type="Rhea" id="RHEA:48348"/>
        <dbReference type="Rhea" id="RHEA-COMP:12068"/>
        <dbReference type="Rhea" id="RHEA-COMP:12069"/>
        <dbReference type="ChEBI" id="CHEBI:65314"/>
        <dbReference type="ChEBI" id="CHEBI:65315"/>
    </reaction>
</comment>
<dbReference type="GO" id="GO:0000455">
    <property type="term" value="P:enzyme-directed rRNA pseudouridine synthesis"/>
    <property type="evidence" value="ECO:0007669"/>
    <property type="project" value="TreeGrafter"/>
</dbReference>
<dbReference type="AlphaFoldDB" id="A0A023D628"/>
<dbReference type="CDD" id="cd02869">
    <property type="entry name" value="PseudoU_synth_RluA_like"/>
    <property type="match status" value="1"/>
</dbReference>
<evidence type="ECO:0000256" key="4">
    <source>
        <dbReference type="PIRSR" id="PIRSR606225-1"/>
    </source>
</evidence>
<evidence type="ECO:0000256" key="2">
    <source>
        <dbReference type="ARBA" id="ARBA00023235"/>
    </source>
</evidence>
<organism evidence="8 9">
    <name type="scientific">Acidomonas methanolica NBRC 104435</name>
    <dbReference type="NCBI Taxonomy" id="1231351"/>
    <lineage>
        <taxon>Bacteria</taxon>
        <taxon>Pseudomonadati</taxon>
        <taxon>Pseudomonadota</taxon>
        <taxon>Alphaproteobacteria</taxon>
        <taxon>Acetobacterales</taxon>
        <taxon>Acetobacteraceae</taxon>
        <taxon>Acidomonas</taxon>
    </lineage>
</organism>
<keyword evidence="2 6" id="KW-0413">Isomerase</keyword>
<proteinExistence type="inferred from homology"/>
<dbReference type="PROSITE" id="PS01129">
    <property type="entry name" value="PSI_RLU"/>
    <property type="match status" value="1"/>
</dbReference>
<comment type="catalytic activity">
    <reaction evidence="3">
        <text>uridine(1911/1915/1917) in 23S rRNA = pseudouridine(1911/1915/1917) in 23S rRNA</text>
        <dbReference type="Rhea" id="RHEA:42524"/>
        <dbReference type="Rhea" id="RHEA-COMP:10097"/>
        <dbReference type="Rhea" id="RHEA-COMP:10098"/>
        <dbReference type="ChEBI" id="CHEBI:65314"/>
        <dbReference type="ChEBI" id="CHEBI:65315"/>
        <dbReference type="EC" id="5.4.99.23"/>
    </reaction>
</comment>
<evidence type="ECO:0000259" key="7">
    <source>
        <dbReference type="SMART" id="SM00363"/>
    </source>
</evidence>
<dbReference type="InterPro" id="IPR006145">
    <property type="entry name" value="PsdUridine_synth_RsuA/RluA"/>
</dbReference>